<organism evidence="2 3">
    <name type="scientific">Geodia barretti</name>
    <name type="common">Barrett's horny sponge</name>
    <dbReference type="NCBI Taxonomy" id="519541"/>
    <lineage>
        <taxon>Eukaryota</taxon>
        <taxon>Metazoa</taxon>
        <taxon>Porifera</taxon>
        <taxon>Demospongiae</taxon>
        <taxon>Heteroscleromorpha</taxon>
        <taxon>Tetractinellida</taxon>
        <taxon>Astrophorina</taxon>
        <taxon>Geodiidae</taxon>
        <taxon>Geodia</taxon>
    </lineage>
</organism>
<dbReference type="AlphaFoldDB" id="A0AA35XJE0"/>
<accession>A0AA35XJE0</accession>
<evidence type="ECO:0000313" key="2">
    <source>
        <dbReference type="EMBL" id="CAI8054701.1"/>
    </source>
</evidence>
<feature type="region of interest" description="Disordered" evidence="1">
    <location>
        <begin position="125"/>
        <end position="172"/>
    </location>
</feature>
<evidence type="ECO:0000256" key="1">
    <source>
        <dbReference type="SAM" id="MobiDB-lite"/>
    </source>
</evidence>
<dbReference type="Proteomes" id="UP001174909">
    <property type="component" value="Unassembled WGS sequence"/>
</dbReference>
<keyword evidence="3" id="KW-1185">Reference proteome</keyword>
<feature type="compositionally biased region" description="Polar residues" evidence="1">
    <location>
        <begin position="1"/>
        <end position="13"/>
    </location>
</feature>
<proteinExistence type="predicted"/>
<feature type="region of interest" description="Disordered" evidence="1">
    <location>
        <begin position="1"/>
        <end position="77"/>
    </location>
</feature>
<dbReference type="EMBL" id="CASHTH010004204">
    <property type="protein sequence ID" value="CAI8054701.1"/>
    <property type="molecule type" value="Genomic_DNA"/>
</dbReference>
<protein>
    <submittedName>
        <fullName evidence="2">Uncharacterized protein</fullName>
    </submittedName>
</protein>
<evidence type="ECO:0000313" key="3">
    <source>
        <dbReference type="Proteomes" id="UP001174909"/>
    </source>
</evidence>
<feature type="compositionally biased region" description="Low complexity" evidence="1">
    <location>
        <begin position="57"/>
        <end position="69"/>
    </location>
</feature>
<comment type="caution">
    <text evidence="2">The sequence shown here is derived from an EMBL/GenBank/DDBJ whole genome shotgun (WGS) entry which is preliminary data.</text>
</comment>
<sequence>MAASGNPSQNHQPPITACNGIHGDPITLNPTTSRQTTGSGAVATATDYRHLNHASPSESSSETSSSDESTSSDEEAILRQAGVTFDLNSLTSVDGHAPLELVLELEPGNMTVQEMYPLLQERLRLDKELPTESSSSEEEEEEKEGSSGSSSTHSSEGEDEAVGEKSPLNAHN</sequence>
<name>A0AA35XJE0_GEOBA</name>
<reference evidence="2" key="1">
    <citation type="submission" date="2023-03" db="EMBL/GenBank/DDBJ databases">
        <authorList>
            <person name="Steffen K."/>
            <person name="Cardenas P."/>
        </authorList>
    </citation>
    <scope>NUCLEOTIDE SEQUENCE</scope>
</reference>
<gene>
    <name evidence="2" type="ORF">GBAR_LOCUS29834</name>
</gene>
<feature type="compositionally biased region" description="Polar residues" evidence="1">
    <location>
        <begin position="28"/>
        <end position="39"/>
    </location>
</feature>